<protein>
    <submittedName>
        <fullName evidence="2">Uncharacterized protein</fullName>
    </submittedName>
</protein>
<gene>
    <name evidence="2" type="ORF">ACAOBT_LOCUS5631</name>
</gene>
<name>A0A9P0P3Q4_ACAOB</name>
<feature type="transmembrane region" description="Helical" evidence="1">
    <location>
        <begin position="68"/>
        <end position="87"/>
    </location>
</feature>
<evidence type="ECO:0000313" key="3">
    <source>
        <dbReference type="Proteomes" id="UP001152888"/>
    </source>
</evidence>
<dbReference type="EMBL" id="CAKOFQ010006713">
    <property type="protein sequence ID" value="CAH1964168.1"/>
    <property type="molecule type" value="Genomic_DNA"/>
</dbReference>
<proteinExistence type="predicted"/>
<accession>A0A9P0P3Q4</accession>
<comment type="caution">
    <text evidence="2">The sequence shown here is derived from an EMBL/GenBank/DDBJ whole genome shotgun (WGS) entry which is preliminary data.</text>
</comment>
<dbReference type="AlphaFoldDB" id="A0A9P0P3Q4"/>
<sequence>MYIHYLYTYLLVMVVKYRNSLSVFRILTSWKCIPSNCKSSCHQVAFGENITLQAISSSHNMVVYLSQYTNYLCILYPIFTVLIHVICTQNSAFMGGPQI</sequence>
<keyword evidence="1" id="KW-0472">Membrane</keyword>
<evidence type="ECO:0000256" key="1">
    <source>
        <dbReference type="SAM" id="Phobius"/>
    </source>
</evidence>
<reference evidence="2" key="1">
    <citation type="submission" date="2022-03" db="EMBL/GenBank/DDBJ databases">
        <authorList>
            <person name="Sayadi A."/>
        </authorList>
    </citation>
    <scope>NUCLEOTIDE SEQUENCE</scope>
</reference>
<evidence type="ECO:0000313" key="2">
    <source>
        <dbReference type="EMBL" id="CAH1964168.1"/>
    </source>
</evidence>
<dbReference type="Proteomes" id="UP001152888">
    <property type="component" value="Unassembled WGS sequence"/>
</dbReference>
<organism evidence="2 3">
    <name type="scientific">Acanthoscelides obtectus</name>
    <name type="common">Bean weevil</name>
    <name type="synonym">Bruchus obtectus</name>
    <dbReference type="NCBI Taxonomy" id="200917"/>
    <lineage>
        <taxon>Eukaryota</taxon>
        <taxon>Metazoa</taxon>
        <taxon>Ecdysozoa</taxon>
        <taxon>Arthropoda</taxon>
        <taxon>Hexapoda</taxon>
        <taxon>Insecta</taxon>
        <taxon>Pterygota</taxon>
        <taxon>Neoptera</taxon>
        <taxon>Endopterygota</taxon>
        <taxon>Coleoptera</taxon>
        <taxon>Polyphaga</taxon>
        <taxon>Cucujiformia</taxon>
        <taxon>Chrysomeloidea</taxon>
        <taxon>Chrysomelidae</taxon>
        <taxon>Bruchinae</taxon>
        <taxon>Bruchini</taxon>
        <taxon>Acanthoscelides</taxon>
    </lineage>
</organism>
<keyword evidence="1" id="KW-1133">Transmembrane helix</keyword>
<keyword evidence="3" id="KW-1185">Reference proteome</keyword>
<keyword evidence="1" id="KW-0812">Transmembrane</keyword>